<dbReference type="EMBL" id="FPHE01000139">
    <property type="protein sequence ID" value="SFV65235.1"/>
    <property type="molecule type" value="Genomic_DNA"/>
</dbReference>
<evidence type="ECO:0000256" key="4">
    <source>
        <dbReference type="ARBA" id="ARBA00022692"/>
    </source>
</evidence>
<name>A0A1W1CHL4_9ZZZZ</name>
<feature type="transmembrane region" description="Helical" evidence="10">
    <location>
        <begin position="373"/>
        <end position="398"/>
    </location>
</feature>
<feature type="transmembrane region" description="Helical" evidence="10">
    <location>
        <begin position="143"/>
        <end position="162"/>
    </location>
</feature>
<dbReference type="SUPFAM" id="SSF103491">
    <property type="entry name" value="Preprotein translocase SecY subunit"/>
    <property type="match status" value="1"/>
</dbReference>
<proteinExistence type="inferred from homology"/>
<feature type="transmembrane region" description="Helical" evidence="10">
    <location>
        <begin position="349"/>
        <end position="367"/>
    </location>
</feature>
<organism evidence="11">
    <name type="scientific">hydrothermal vent metagenome</name>
    <dbReference type="NCBI Taxonomy" id="652676"/>
    <lineage>
        <taxon>unclassified sequences</taxon>
        <taxon>metagenomes</taxon>
        <taxon>ecological metagenomes</taxon>
    </lineage>
</organism>
<dbReference type="PROSITE" id="PS00756">
    <property type="entry name" value="SECY_2"/>
    <property type="match status" value="1"/>
</dbReference>
<comment type="similarity">
    <text evidence="2">Belongs to the SecY/SEC61-alpha family.</text>
</comment>
<dbReference type="HAMAP" id="MF_01465">
    <property type="entry name" value="SecY"/>
    <property type="match status" value="1"/>
</dbReference>
<dbReference type="NCBIfam" id="TIGR00967">
    <property type="entry name" value="3a0501s007"/>
    <property type="match status" value="1"/>
</dbReference>
<feature type="transmembrane region" description="Helical" evidence="10">
    <location>
        <begin position="257"/>
        <end position="279"/>
    </location>
</feature>
<dbReference type="GO" id="GO:0015031">
    <property type="term" value="P:protein transport"/>
    <property type="evidence" value="ECO:0007669"/>
    <property type="project" value="UniProtKB-KW"/>
</dbReference>
<keyword evidence="4 10" id="KW-0812">Transmembrane</keyword>
<evidence type="ECO:0000256" key="6">
    <source>
        <dbReference type="ARBA" id="ARBA00022989"/>
    </source>
</evidence>
<accession>A0A1W1CHL4</accession>
<gene>
    <name evidence="11" type="ORF">MNB_SV-12-1672</name>
</gene>
<dbReference type="InterPro" id="IPR002208">
    <property type="entry name" value="SecY/SEC61-alpha"/>
</dbReference>
<evidence type="ECO:0000256" key="1">
    <source>
        <dbReference type="ARBA" id="ARBA00004141"/>
    </source>
</evidence>
<dbReference type="InterPro" id="IPR026593">
    <property type="entry name" value="SecY"/>
</dbReference>
<evidence type="ECO:0000256" key="10">
    <source>
        <dbReference type="SAM" id="Phobius"/>
    </source>
</evidence>
<dbReference type="PROSITE" id="PS00755">
    <property type="entry name" value="SECY_1"/>
    <property type="match status" value="1"/>
</dbReference>
<keyword evidence="6 10" id="KW-1133">Transmembrane helix</keyword>
<evidence type="ECO:0000313" key="11">
    <source>
        <dbReference type="EMBL" id="SFV65235.1"/>
    </source>
</evidence>
<dbReference type="InterPro" id="IPR030659">
    <property type="entry name" value="SecY_CS"/>
</dbReference>
<keyword evidence="7" id="KW-0811">Translocation</keyword>
<evidence type="ECO:0000256" key="2">
    <source>
        <dbReference type="ARBA" id="ARBA00005751"/>
    </source>
</evidence>
<keyword evidence="8 10" id="KW-0472">Membrane</keyword>
<sequence length="421" mass="45400">MSSALTQKILITFGFLFAYRVLAYVPVPGVDTAVIASFFDSNGGAGMLGMANMFSGKAIQRLSIISLGIMPYITASIVMELLAATFPNIGQMKKERDGMQKYMQIIRYATIFITIVQAMGVSMGLQSMTGPNGQSAVMIDPMMFTLITTVSMVTGTMLLMWIGERITQSGIGNGISLIIFAGIVSGIPAAISNTVNSINTGELNFLAVLAMLAIILITIFGIIYVELGERRVPISYSRKTIMQNQDKRVMNYIPIKVNLSGVIPPIFASAVLMFPLTMLKSSTNEIALVFADALTPGGIVFNLVTFLLIIFFAFFYASIVFNAKDIADNLKRQGGFIPGVRPGNHTKEFINEVASNLTGSGAFYLAAISTIPFMLISAMGAAFFFGGVAVLIVVQVALDTMRKIEAQIYMNKYETLGAVGL</sequence>
<dbReference type="FunFam" id="1.10.3370.10:FF:000001">
    <property type="entry name" value="Preprotein translocase subunit SecY"/>
    <property type="match status" value="1"/>
</dbReference>
<reference evidence="11" key="1">
    <citation type="submission" date="2016-10" db="EMBL/GenBank/DDBJ databases">
        <authorList>
            <person name="de Groot N.N."/>
        </authorList>
    </citation>
    <scope>NUCLEOTIDE SEQUENCE</scope>
</reference>
<dbReference type="AlphaFoldDB" id="A0A1W1CHL4"/>
<dbReference type="PRINTS" id="PR00303">
    <property type="entry name" value="SECYTRNLCASE"/>
</dbReference>
<evidence type="ECO:0000256" key="9">
    <source>
        <dbReference type="ARBA" id="ARBA00039733"/>
    </source>
</evidence>
<feature type="transmembrane region" description="Helical" evidence="10">
    <location>
        <begin position="299"/>
        <end position="323"/>
    </location>
</feature>
<keyword evidence="3" id="KW-0813">Transport</keyword>
<evidence type="ECO:0000256" key="5">
    <source>
        <dbReference type="ARBA" id="ARBA00022927"/>
    </source>
</evidence>
<dbReference type="PIRSF" id="PIRSF004557">
    <property type="entry name" value="SecY"/>
    <property type="match status" value="1"/>
</dbReference>
<keyword evidence="5" id="KW-0653">Protein transport</keyword>
<dbReference type="GO" id="GO:0016020">
    <property type="term" value="C:membrane"/>
    <property type="evidence" value="ECO:0007669"/>
    <property type="project" value="UniProtKB-SubCell"/>
</dbReference>
<dbReference type="Gene3D" id="1.10.3370.10">
    <property type="entry name" value="SecY subunit domain"/>
    <property type="match status" value="1"/>
</dbReference>
<evidence type="ECO:0000256" key="3">
    <source>
        <dbReference type="ARBA" id="ARBA00022448"/>
    </source>
</evidence>
<dbReference type="PANTHER" id="PTHR10906">
    <property type="entry name" value="SECY/SEC61-ALPHA FAMILY MEMBER"/>
    <property type="match status" value="1"/>
</dbReference>
<dbReference type="Pfam" id="PF00344">
    <property type="entry name" value="SecY"/>
    <property type="match status" value="1"/>
</dbReference>
<feature type="transmembrane region" description="Helical" evidence="10">
    <location>
        <begin position="62"/>
        <end position="84"/>
    </location>
</feature>
<protein>
    <recommendedName>
        <fullName evidence="9">Protein translocase subunit SecY</fullName>
    </recommendedName>
</protein>
<feature type="transmembrane region" description="Helical" evidence="10">
    <location>
        <begin position="105"/>
        <end position="123"/>
    </location>
</feature>
<feature type="transmembrane region" description="Helical" evidence="10">
    <location>
        <begin position="174"/>
        <end position="191"/>
    </location>
</feature>
<feature type="transmembrane region" description="Helical" evidence="10">
    <location>
        <begin position="203"/>
        <end position="225"/>
    </location>
</feature>
<evidence type="ECO:0000256" key="7">
    <source>
        <dbReference type="ARBA" id="ARBA00023010"/>
    </source>
</evidence>
<evidence type="ECO:0000256" key="8">
    <source>
        <dbReference type="ARBA" id="ARBA00023136"/>
    </source>
</evidence>
<comment type="subcellular location">
    <subcellularLocation>
        <location evidence="1">Membrane</location>
        <topology evidence="1">Multi-pass membrane protein</topology>
    </subcellularLocation>
</comment>
<dbReference type="InterPro" id="IPR023201">
    <property type="entry name" value="SecY_dom_sf"/>
</dbReference>